<evidence type="ECO:0008006" key="2">
    <source>
        <dbReference type="Google" id="ProtNLM"/>
    </source>
</evidence>
<reference evidence="1" key="1">
    <citation type="journal article" date="2014" name="Front. Microbiol.">
        <title>High frequency of phylogenetically diverse reductive dehalogenase-homologous genes in deep subseafloor sedimentary metagenomes.</title>
        <authorList>
            <person name="Kawai M."/>
            <person name="Futagami T."/>
            <person name="Toyoda A."/>
            <person name="Takaki Y."/>
            <person name="Nishi S."/>
            <person name="Hori S."/>
            <person name="Arai W."/>
            <person name="Tsubouchi T."/>
            <person name="Morono Y."/>
            <person name="Uchiyama I."/>
            <person name="Ito T."/>
            <person name="Fujiyama A."/>
            <person name="Inagaki F."/>
            <person name="Takami H."/>
        </authorList>
    </citation>
    <scope>NUCLEOTIDE SEQUENCE</scope>
    <source>
        <strain evidence="1">Expedition CK06-06</strain>
    </source>
</reference>
<dbReference type="SUPFAM" id="SSF52016">
    <property type="entry name" value="LeuD/IlvD-like"/>
    <property type="match status" value="1"/>
</dbReference>
<feature type="non-terminal residue" evidence="1">
    <location>
        <position position="1"/>
    </location>
</feature>
<name>X0V803_9ZZZZ</name>
<dbReference type="Gene3D" id="3.20.19.10">
    <property type="entry name" value="Aconitase, domain 4"/>
    <property type="match status" value="1"/>
</dbReference>
<comment type="caution">
    <text evidence="1">The sequence shown here is derived from an EMBL/GenBank/DDBJ whole genome shotgun (WGS) entry which is preliminary data.</text>
</comment>
<organism evidence="1">
    <name type="scientific">marine sediment metagenome</name>
    <dbReference type="NCBI Taxonomy" id="412755"/>
    <lineage>
        <taxon>unclassified sequences</taxon>
        <taxon>metagenomes</taxon>
        <taxon>ecological metagenomes</taxon>
    </lineage>
</organism>
<dbReference type="AlphaFoldDB" id="X0V803"/>
<dbReference type="InterPro" id="IPR015928">
    <property type="entry name" value="Aconitase/3IPM_dehydase_swvl"/>
</dbReference>
<evidence type="ECO:0000313" key="1">
    <source>
        <dbReference type="EMBL" id="GAG08608.1"/>
    </source>
</evidence>
<gene>
    <name evidence="1" type="ORF">S01H1_44591</name>
</gene>
<accession>X0V803</accession>
<sequence>LPLTFTDEADYDKIGQGDELKIVDVPEALRKDNTLAVRNLTRGSEFTAQHSLSPRQVEMILAGGLLNYVKNPG</sequence>
<proteinExistence type="predicted"/>
<dbReference type="EMBL" id="BARS01028447">
    <property type="protein sequence ID" value="GAG08608.1"/>
    <property type="molecule type" value="Genomic_DNA"/>
</dbReference>
<protein>
    <recommendedName>
        <fullName evidence="2">Aconitate hydratase</fullName>
    </recommendedName>
</protein>